<name>A0ABT7BPQ0_9CYAN</name>
<evidence type="ECO:0000313" key="2">
    <source>
        <dbReference type="Proteomes" id="UP001231370"/>
    </source>
</evidence>
<protein>
    <submittedName>
        <fullName evidence="1">Uncharacterized protein</fullName>
    </submittedName>
</protein>
<proteinExistence type="predicted"/>
<gene>
    <name evidence="1" type="ORF">PJF56_19940</name>
</gene>
<organism evidence="1 2">
    <name type="scientific">Roseofilum halophilum BLCC-M91</name>
    <dbReference type="NCBI Taxonomy" id="3022259"/>
    <lineage>
        <taxon>Bacteria</taxon>
        <taxon>Bacillati</taxon>
        <taxon>Cyanobacteriota</taxon>
        <taxon>Cyanophyceae</taxon>
        <taxon>Desertifilales</taxon>
        <taxon>Desertifilaceae</taxon>
        <taxon>Roseofilum</taxon>
        <taxon>Roseofilum halophilum</taxon>
    </lineage>
</organism>
<dbReference type="Proteomes" id="UP001231370">
    <property type="component" value="Unassembled WGS sequence"/>
</dbReference>
<dbReference type="EMBL" id="JAQPOK010000153">
    <property type="protein sequence ID" value="MDJ1181136.1"/>
    <property type="molecule type" value="Genomic_DNA"/>
</dbReference>
<evidence type="ECO:0000313" key="1">
    <source>
        <dbReference type="EMBL" id="MDJ1181136.1"/>
    </source>
</evidence>
<accession>A0ABT7BPQ0</accession>
<sequence length="61" mass="7115">MPEPQKPQTPKDQLQAILEINSEILRETKLLRQQLSSKIIKALAIVFLVQFLLLEVLRNIY</sequence>
<comment type="caution">
    <text evidence="1">The sequence shown here is derived from an EMBL/GenBank/DDBJ whole genome shotgun (WGS) entry which is preliminary data.</text>
</comment>
<keyword evidence="2" id="KW-1185">Reference proteome</keyword>
<dbReference type="RefSeq" id="WP_283764436.1">
    <property type="nucleotide sequence ID" value="NZ_JAQPOK010000153.1"/>
</dbReference>
<reference evidence="1 2" key="1">
    <citation type="submission" date="2023-01" db="EMBL/GenBank/DDBJ databases">
        <title>Novel diversity within Roseofilum (Cyanobacteria; Desertifilaceae) from marine benthic mats with descriptions of four novel species.</title>
        <authorList>
            <person name="Wang Y."/>
            <person name="Berthold D.E."/>
            <person name="Hu J."/>
            <person name="Lefler F.W."/>
            <person name="Laughinghouse H.D. IV."/>
        </authorList>
    </citation>
    <scope>NUCLEOTIDE SEQUENCE [LARGE SCALE GENOMIC DNA]</scope>
    <source>
        <strain evidence="1 2">BLCC-M91</strain>
    </source>
</reference>